<dbReference type="RefSeq" id="XP_046064728.1">
    <property type="nucleotide sequence ID" value="XM_046203451.1"/>
</dbReference>
<accession>A0A9P8PGC5</accession>
<reference evidence="1" key="1">
    <citation type="journal article" date="2021" name="Open Biol.">
        <title>Shared evolutionary footprints suggest mitochondrial oxidative damage underlies multiple complex I losses in fungi.</title>
        <authorList>
            <person name="Schikora-Tamarit M.A."/>
            <person name="Marcet-Houben M."/>
            <person name="Nosek J."/>
            <person name="Gabaldon T."/>
        </authorList>
    </citation>
    <scope>NUCLEOTIDE SEQUENCE</scope>
    <source>
        <strain evidence="1">CBS6075</strain>
    </source>
</reference>
<keyword evidence="2" id="KW-1185">Reference proteome</keyword>
<name>A0A9P8PGC5_9ASCO</name>
<sequence>MSPNCSRSTGSTCDSTSFARFRPSLVLTILSNPENAPIPMNSMVEVSTVYDSPAPSMPDSARLPPFFAVTDTFVPSMSFNKACCTPSPPMSFVPENTCGFANLSISSSTMIPR</sequence>
<protein>
    <submittedName>
        <fullName evidence="1">Uncharacterized protein</fullName>
    </submittedName>
</protein>
<evidence type="ECO:0000313" key="2">
    <source>
        <dbReference type="Proteomes" id="UP000769157"/>
    </source>
</evidence>
<organism evidence="1 2">
    <name type="scientific">Ogataea philodendri</name>
    <dbReference type="NCBI Taxonomy" id="1378263"/>
    <lineage>
        <taxon>Eukaryota</taxon>
        <taxon>Fungi</taxon>
        <taxon>Dikarya</taxon>
        <taxon>Ascomycota</taxon>
        <taxon>Saccharomycotina</taxon>
        <taxon>Pichiomycetes</taxon>
        <taxon>Pichiales</taxon>
        <taxon>Pichiaceae</taxon>
        <taxon>Ogataea</taxon>
    </lineage>
</organism>
<dbReference type="EMBL" id="JAEUBE010000055">
    <property type="protein sequence ID" value="KAH3671552.1"/>
    <property type="molecule type" value="Genomic_DNA"/>
</dbReference>
<proteinExistence type="predicted"/>
<dbReference type="GeneID" id="70232223"/>
<evidence type="ECO:0000313" key="1">
    <source>
        <dbReference type="EMBL" id="KAH3671552.1"/>
    </source>
</evidence>
<gene>
    <name evidence="1" type="ORF">OGAPHI_000255</name>
</gene>
<reference evidence="1" key="2">
    <citation type="submission" date="2021-01" db="EMBL/GenBank/DDBJ databases">
        <authorList>
            <person name="Schikora-Tamarit M.A."/>
        </authorList>
    </citation>
    <scope>NUCLEOTIDE SEQUENCE</scope>
    <source>
        <strain evidence="1">CBS6075</strain>
    </source>
</reference>
<dbReference type="Proteomes" id="UP000769157">
    <property type="component" value="Unassembled WGS sequence"/>
</dbReference>
<comment type="caution">
    <text evidence="1">The sequence shown here is derived from an EMBL/GenBank/DDBJ whole genome shotgun (WGS) entry which is preliminary data.</text>
</comment>
<dbReference type="AlphaFoldDB" id="A0A9P8PGC5"/>